<dbReference type="Proteomes" id="UP000515873">
    <property type="component" value="Chromosome"/>
</dbReference>
<feature type="domain" description="DUF4440" evidence="1">
    <location>
        <begin position="9"/>
        <end position="110"/>
    </location>
</feature>
<evidence type="ECO:0000313" key="3">
    <source>
        <dbReference type="Proteomes" id="UP000515873"/>
    </source>
</evidence>
<sequence length="122" mass="14070">MDLAAHLFDLETQLHRQEVRADEEALRRLIAPDFFEFGVSGTQWTREAVIQALRGESFSPREVSDFRLTLLAEDVALVTYRGYRVATPQRPGADSLRSSIWRLRDGRWQMQFHQGTPLPSLL</sequence>
<accession>A0A7G8Q6D4</accession>
<dbReference type="AlphaFoldDB" id="A0A7G8Q6D4"/>
<dbReference type="SUPFAM" id="SSF54427">
    <property type="entry name" value="NTF2-like"/>
    <property type="match status" value="1"/>
</dbReference>
<dbReference type="InterPro" id="IPR027843">
    <property type="entry name" value="DUF4440"/>
</dbReference>
<dbReference type="Pfam" id="PF14534">
    <property type="entry name" value="DUF4440"/>
    <property type="match status" value="1"/>
</dbReference>
<dbReference type="EMBL" id="CP060412">
    <property type="protein sequence ID" value="QNK02342.1"/>
    <property type="molecule type" value="Genomic_DNA"/>
</dbReference>
<keyword evidence="3" id="KW-1185">Reference proteome</keyword>
<organism evidence="2 3">
    <name type="scientific">Dyella telluris</name>
    <dbReference type="NCBI Taxonomy" id="2763498"/>
    <lineage>
        <taxon>Bacteria</taxon>
        <taxon>Pseudomonadati</taxon>
        <taxon>Pseudomonadota</taxon>
        <taxon>Gammaproteobacteria</taxon>
        <taxon>Lysobacterales</taxon>
        <taxon>Rhodanobacteraceae</taxon>
        <taxon>Dyella</taxon>
    </lineage>
</organism>
<reference evidence="2 3" key="1">
    <citation type="submission" date="2020-08" db="EMBL/GenBank/DDBJ databases">
        <title>Dyella sp. G9 isolated from forest soil.</title>
        <authorList>
            <person name="Fu J."/>
            <person name="Qiu L."/>
        </authorList>
    </citation>
    <scope>NUCLEOTIDE SEQUENCE [LARGE SCALE GENOMIC DNA]</scope>
    <source>
        <strain evidence="2 3">G9</strain>
    </source>
</reference>
<dbReference type="KEGG" id="dtl:H8F01_04115"/>
<evidence type="ECO:0000313" key="2">
    <source>
        <dbReference type="EMBL" id="QNK02342.1"/>
    </source>
</evidence>
<dbReference type="RefSeq" id="WP_187057795.1">
    <property type="nucleotide sequence ID" value="NZ_CP060412.1"/>
</dbReference>
<name>A0A7G8Q6D4_9GAMM</name>
<dbReference type="InterPro" id="IPR032710">
    <property type="entry name" value="NTF2-like_dom_sf"/>
</dbReference>
<evidence type="ECO:0000259" key="1">
    <source>
        <dbReference type="Pfam" id="PF14534"/>
    </source>
</evidence>
<dbReference type="Gene3D" id="3.10.450.50">
    <property type="match status" value="1"/>
</dbReference>
<gene>
    <name evidence="2" type="ORF">H8F01_04115</name>
</gene>
<protein>
    <submittedName>
        <fullName evidence="2">DUF4440 domain-containing protein</fullName>
    </submittedName>
</protein>
<proteinExistence type="predicted"/>